<proteinExistence type="predicted"/>
<organism evidence="1 2">
    <name type="scientific">Pseudoalteromonas issachenkonii</name>
    <dbReference type="NCBI Taxonomy" id="152297"/>
    <lineage>
        <taxon>Bacteria</taxon>
        <taxon>Pseudomonadati</taxon>
        <taxon>Pseudomonadota</taxon>
        <taxon>Gammaproteobacteria</taxon>
        <taxon>Alteromonadales</taxon>
        <taxon>Pseudoalteromonadaceae</taxon>
        <taxon>Pseudoalteromonas</taxon>
    </lineage>
</organism>
<dbReference type="Proteomes" id="UP001371391">
    <property type="component" value="Unassembled WGS sequence"/>
</dbReference>
<sequence length="231" mass="25929">MNSSRLIKTLTIGGEPVINLVSDNIQLDLYSTGRASFVVVTEQEPQGLVELHIGYAIDNMQPYFLGVIEAKHQSNGRWFLTCRELIGALSFPHNFAIRHATLANVCDALSTIGIEFIYPDTDYTHTPVPAFYHQGTGIEALRQCEHVFSISGFIFQQRPDGKVYVGSWHDSRWPQSEITDFEEHPIKVTGANTGSIVATPKLRPGIKLNNRFITEVTLSENKQVIRWSKTL</sequence>
<name>A0ABU9H249_9GAMM</name>
<reference evidence="1 2" key="1">
    <citation type="submission" date="2024-02" db="EMBL/GenBank/DDBJ databases">
        <title>Bacteria isolated from the canopy kelp, Nereocystis luetkeana.</title>
        <authorList>
            <person name="Pfister C.A."/>
            <person name="Younker I.T."/>
            <person name="Light S.H."/>
        </authorList>
    </citation>
    <scope>NUCLEOTIDE SEQUENCE [LARGE SCALE GENOMIC DNA]</scope>
    <source>
        <strain evidence="1 2">TI.1.03</strain>
    </source>
</reference>
<dbReference type="RefSeq" id="WP_341602915.1">
    <property type="nucleotide sequence ID" value="NZ_JBAKAW010000010.1"/>
</dbReference>
<protein>
    <submittedName>
        <fullName evidence="1">Uncharacterized protein</fullName>
    </submittedName>
</protein>
<gene>
    <name evidence="1" type="ORF">V6257_11935</name>
</gene>
<keyword evidence="2" id="KW-1185">Reference proteome</keyword>
<evidence type="ECO:0000313" key="1">
    <source>
        <dbReference type="EMBL" id="MEL0655746.1"/>
    </source>
</evidence>
<evidence type="ECO:0000313" key="2">
    <source>
        <dbReference type="Proteomes" id="UP001371391"/>
    </source>
</evidence>
<dbReference type="EMBL" id="JBAKAW010000010">
    <property type="protein sequence ID" value="MEL0655746.1"/>
    <property type="molecule type" value="Genomic_DNA"/>
</dbReference>
<accession>A0ABU9H249</accession>
<comment type="caution">
    <text evidence="1">The sequence shown here is derived from an EMBL/GenBank/DDBJ whole genome shotgun (WGS) entry which is preliminary data.</text>
</comment>